<feature type="compositionally biased region" description="Low complexity" evidence="1">
    <location>
        <begin position="112"/>
        <end position="127"/>
    </location>
</feature>
<name>A0A158R8Y2_TAEAS</name>
<feature type="compositionally biased region" description="Basic and acidic residues" evidence="1">
    <location>
        <begin position="62"/>
        <end position="92"/>
    </location>
</feature>
<feature type="compositionally biased region" description="Polar residues" evidence="1">
    <location>
        <begin position="387"/>
        <end position="397"/>
    </location>
</feature>
<evidence type="ECO:0000313" key="4">
    <source>
        <dbReference type="WBParaSite" id="TASK_0000631801-mRNA-1"/>
    </source>
</evidence>
<dbReference type="AlphaFoldDB" id="A0A158R8Y2"/>
<evidence type="ECO:0000313" key="3">
    <source>
        <dbReference type="Proteomes" id="UP000282613"/>
    </source>
</evidence>
<feature type="compositionally biased region" description="Polar residues" evidence="1">
    <location>
        <begin position="153"/>
        <end position="166"/>
    </location>
</feature>
<evidence type="ECO:0000313" key="2">
    <source>
        <dbReference type="EMBL" id="VDK36491.1"/>
    </source>
</evidence>
<feature type="compositionally biased region" description="Polar residues" evidence="1">
    <location>
        <begin position="330"/>
        <end position="349"/>
    </location>
</feature>
<feature type="compositionally biased region" description="Basic and acidic residues" evidence="1">
    <location>
        <begin position="263"/>
        <end position="275"/>
    </location>
</feature>
<feature type="compositionally biased region" description="Basic and acidic residues" evidence="1">
    <location>
        <begin position="222"/>
        <end position="241"/>
    </location>
</feature>
<feature type="region of interest" description="Disordered" evidence="1">
    <location>
        <begin position="218"/>
        <end position="458"/>
    </location>
</feature>
<proteinExistence type="predicted"/>
<reference evidence="2 3" key="2">
    <citation type="submission" date="2018-11" db="EMBL/GenBank/DDBJ databases">
        <authorList>
            <consortium name="Pathogen Informatics"/>
        </authorList>
    </citation>
    <scope>NUCLEOTIDE SEQUENCE [LARGE SCALE GENOMIC DNA]</scope>
</reference>
<organism evidence="4">
    <name type="scientific">Taenia asiatica</name>
    <name type="common">Asian tapeworm</name>
    <dbReference type="NCBI Taxonomy" id="60517"/>
    <lineage>
        <taxon>Eukaryota</taxon>
        <taxon>Metazoa</taxon>
        <taxon>Spiralia</taxon>
        <taxon>Lophotrochozoa</taxon>
        <taxon>Platyhelminthes</taxon>
        <taxon>Cestoda</taxon>
        <taxon>Eucestoda</taxon>
        <taxon>Cyclophyllidea</taxon>
        <taxon>Taeniidae</taxon>
        <taxon>Taenia</taxon>
    </lineage>
</organism>
<dbReference type="Proteomes" id="UP000282613">
    <property type="component" value="Unassembled WGS sequence"/>
</dbReference>
<feature type="compositionally biased region" description="Basic and acidic residues" evidence="1">
    <location>
        <begin position="169"/>
        <end position="187"/>
    </location>
</feature>
<feature type="region of interest" description="Disordered" evidence="1">
    <location>
        <begin position="1"/>
        <end position="187"/>
    </location>
</feature>
<gene>
    <name evidence="2" type="ORF">TASK_LOCUS6319</name>
</gene>
<protein>
    <submittedName>
        <fullName evidence="4">Coronin</fullName>
    </submittedName>
</protein>
<dbReference type="WBParaSite" id="TASK_0000631801-mRNA-1">
    <property type="protein sequence ID" value="TASK_0000631801-mRNA-1"/>
    <property type="gene ID" value="TASK_0000631801"/>
</dbReference>
<keyword evidence="3" id="KW-1185">Reference proteome</keyword>
<feature type="compositionally biased region" description="Basic and acidic residues" evidence="1">
    <location>
        <begin position="442"/>
        <end position="454"/>
    </location>
</feature>
<feature type="compositionally biased region" description="Polar residues" evidence="1">
    <location>
        <begin position="22"/>
        <end position="43"/>
    </location>
</feature>
<evidence type="ECO:0000256" key="1">
    <source>
        <dbReference type="SAM" id="MobiDB-lite"/>
    </source>
</evidence>
<sequence length="494" mass="54878">MGGAELKPWKSGTAQAAEKESVYQNEQKVTVFNERTSETSTRCRSNDEYVSEQKNPTLAEQMNKEETQPKEQRKEIPLENEEMHELPNHEYCNRSNFPESGSKGVIGAAPLPKSQPEEQTPEESSPKLLSIAQSKAPASAQSVAEAKDRDENVYQNARYSGENSTEPMGEERDLHKEQGKGTLLRDKEMFELSGPVYCNRLELLKSGFKGVNGAVLAPVSQPEKHTPEKSEKETPNSKSEAESTGDGNKANASVLSSPSPKPIETHSKADRPEHHLTKRHTSPRSDTGVALVGKDNSDNSIEGKSSPKSEIVSGIRASRECSVSLEENKNNAGRSQPDTYENQNLSTPVSVVHSEVLASCVLHDEREHEEEEEEGEHNTSIDPKFASQHQLSDVSSSRSRHRKSPWRKFSGLFKKEPMPTFDVIDPAEEQRQQENRLLNDPTDVKGEGEVRTRPPADSGTFKFFHRSDFCLSEQFCSDFTSPMRQNGGVSKGTL</sequence>
<feature type="compositionally biased region" description="Polar residues" evidence="1">
    <location>
        <begin position="298"/>
        <end position="308"/>
    </location>
</feature>
<reference evidence="4" key="1">
    <citation type="submission" date="2016-04" db="UniProtKB">
        <authorList>
            <consortium name="WormBaseParasite"/>
        </authorList>
    </citation>
    <scope>IDENTIFICATION</scope>
</reference>
<accession>A0A158R8Y2</accession>
<dbReference type="EMBL" id="UYRS01018488">
    <property type="protein sequence ID" value="VDK36491.1"/>
    <property type="molecule type" value="Genomic_DNA"/>
</dbReference>